<comment type="caution">
    <text evidence="1">The sequence shown here is derived from an EMBL/GenBank/DDBJ whole genome shotgun (WGS) entry which is preliminary data.</text>
</comment>
<keyword evidence="2" id="KW-1185">Reference proteome</keyword>
<sequence>MSGFHLRRTVPRLFLTRLPVSEGIFAPGRVAPGDAELDGSSSPSLSAAIDCPGAPPSFALLLSLLVSHEPSLDSYAGTAGSPSTERSAALPMRRFTYLHDPVRLAVYMGS</sequence>
<proteinExistence type="predicted"/>
<dbReference type="Proteomes" id="UP000807504">
    <property type="component" value="Unassembled WGS sequence"/>
</dbReference>
<protein>
    <submittedName>
        <fullName evidence="1">Uncharacterized protein</fullName>
    </submittedName>
</protein>
<evidence type="ECO:0000313" key="2">
    <source>
        <dbReference type="Proteomes" id="UP000807504"/>
    </source>
</evidence>
<reference evidence="1" key="1">
    <citation type="journal article" date="2020" name="bioRxiv">
        <title>Chromosome-level reference genome of the European wasp spider Argiope bruennichi: a resource for studies on range expansion and evolutionary adaptation.</title>
        <authorList>
            <person name="Sheffer M.M."/>
            <person name="Hoppe A."/>
            <person name="Krehenwinkel H."/>
            <person name="Uhl G."/>
            <person name="Kuss A.W."/>
            <person name="Jensen L."/>
            <person name="Jensen C."/>
            <person name="Gillespie R.G."/>
            <person name="Hoff K.J."/>
            <person name="Prost S."/>
        </authorList>
    </citation>
    <scope>NUCLEOTIDE SEQUENCE</scope>
</reference>
<gene>
    <name evidence="1" type="ORF">HNY73_006379</name>
</gene>
<evidence type="ECO:0000313" key="1">
    <source>
        <dbReference type="EMBL" id="KAF8791530.1"/>
    </source>
</evidence>
<accession>A0A8T0FPZ3</accession>
<dbReference type="AlphaFoldDB" id="A0A8T0FPZ3"/>
<name>A0A8T0FPZ3_ARGBR</name>
<reference evidence="1" key="2">
    <citation type="submission" date="2020-06" db="EMBL/GenBank/DDBJ databases">
        <authorList>
            <person name="Sheffer M."/>
        </authorList>
    </citation>
    <scope>NUCLEOTIDE SEQUENCE</scope>
</reference>
<organism evidence="1 2">
    <name type="scientific">Argiope bruennichi</name>
    <name type="common">Wasp spider</name>
    <name type="synonym">Aranea bruennichi</name>
    <dbReference type="NCBI Taxonomy" id="94029"/>
    <lineage>
        <taxon>Eukaryota</taxon>
        <taxon>Metazoa</taxon>
        <taxon>Ecdysozoa</taxon>
        <taxon>Arthropoda</taxon>
        <taxon>Chelicerata</taxon>
        <taxon>Arachnida</taxon>
        <taxon>Araneae</taxon>
        <taxon>Araneomorphae</taxon>
        <taxon>Entelegynae</taxon>
        <taxon>Araneoidea</taxon>
        <taxon>Araneidae</taxon>
        <taxon>Argiope</taxon>
    </lineage>
</organism>
<dbReference type="EMBL" id="JABXBU010000011">
    <property type="protein sequence ID" value="KAF8791530.1"/>
    <property type="molecule type" value="Genomic_DNA"/>
</dbReference>